<dbReference type="SUPFAM" id="SSF53955">
    <property type="entry name" value="Lysozyme-like"/>
    <property type="match status" value="1"/>
</dbReference>
<evidence type="ECO:0000256" key="8">
    <source>
        <dbReference type="ARBA" id="ARBA00022989"/>
    </source>
</evidence>
<dbReference type="InterPro" id="IPR023346">
    <property type="entry name" value="Lysozyme-like_dom_sf"/>
</dbReference>
<dbReference type="Proteomes" id="UP001217476">
    <property type="component" value="Chromosome"/>
</dbReference>
<reference evidence="12" key="1">
    <citation type="submission" date="2023-03" db="EMBL/GenBank/DDBJ databases">
        <title>Andean soil-derived lignocellulolytic bacterial consortium as a source of novel taxa and putative plastic-active enzymes.</title>
        <authorList>
            <person name="Diaz-Garcia L."/>
            <person name="Chuvochina M."/>
            <person name="Feuerriegel G."/>
            <person name="Bunk B."/>
            <person name="Sproer C."/>
            <person name="Streit W.R."/>
            <person name="Rodriguez L.M."/>
            <person name="Overmann J."/>
            <person name="Jimenez D.J."/>
        </authorList>
    </citation>
    <scope>NUCLEOTIDE SEQUENCE</scope>
    <source>
        <strain evidence="12">MAG 4196</strain>
    </source>
</reference>
<keyword evidence="9" id="KW-0472">Membrane</keyword>
<keyword evidence="6" id="KW-0133">Cell shape</keyword>
<dbReference type="AlphaFoldDB" id="A0AAJ6AZT0"/>
<dbReference type="GO" id="GO:0016020">
    <property type="term" value="C:membrane"/>
    <property type="evidence" value="ECO:0007669"/>
    <property type="project" value="InterPro"/>
</dbReference>
<evidence type="ECO:0000259" key="11">
    <source>
        <dbReference type="Pfam" id="PF00912"/>
    </source>
</evidence>
<accession>A0AAJ6AZT0</accession>
<dbReference type="Gene3D" id="1.10.3810.10">
    <property type="entry name" value="Biosynthetic peptidoglycan transglycosylase-like"/>
    <property type="match status" value="1"/>
</dbReference>
<evidence type="ECO:0000313" key="13">
    <source>
        <dbReference type="Proteomes" id="UP001217476"/>
    </source>
</evidence>
<keyword evidence="1" id="KW-1003">Cell membrane</keyword>
<dbReference type="GO" id="GO:0009252">
    <property type="term" value="P:peptidoglycan biosynthetic process"/>
    <property type="evidence" value="ECO:0007669"/>
    <property type="project" value="UniProtKB-KW"/>
</dbReference>
<proteinExistence type="predicted"/>
<dbReference type="PANTHER" id="PTHR30400:SF0">
    <property type="entry name" value="BIOSYNTHETIC PEPTIDOGLYCAN TRANSGLYCOSYLASE"/>
    <property type="match status" value="1"/>
</dbReference>
<dbReference type="Pfam" id="PF00912">
    <property type="entry name" value="Transgly"/>
    <property type="match status" value="1"/>
</dbReference>
<dbReference type="InterPro" id="IPR011812">
    <property type="entry name" value="Pep_trsgly"/>
</dbReference>
<dbReference type="InterPro" id="IPR001264">
    <property type="entry name" value="Glyco_trans_51"/>
</dbReference>
<evidence type="ECO:0000256" key="3">
    <source>
        <dbReference type="ARBA" id="ARBA00022676"/>
    </source>
</evidence>
<keyword evidence="7" id="KW-0573">Peptidoglycan synthesis</keyword>
<keyword evidence="2" id="KW-0997">Cell inner membrane</keyword>
<keyword evidence="4" id="KW-0808">Transferase</keyword>
<evidence type="ECO:0000256" key="9">
    <source>
        <dbReference type="ARBA" id="ARBA00023136"/>
    </source>
</evidence>
<evidence type="ECO:0000256" key="7">
    <source>
        <dbReference type="ARBA" id="ARBA00022984"/>
    </source>
</evidence>
<dbReference type="InterPro" id="IPR036950">
    <property type="entry name" value="PBP_transglycosylase"/>
</dbReference>
<evidence type="ECO:0000256" key="2">
    <source>
        <dbReference type="ARBA" id="ARBA00022519"/>
    </source>
</evidence>
<evidence type="ECO:0000256" key="1">
    <source>
        <dbReference type="ARBA" id="ARBA00022475"/>
    </source>
</evidence>
<organism evidence="12 13">
    <name type="scientific">Candidatus Devosia phytovorans</name>
    <dbReference type="NCBI Taxonomy" id="3121372"/>
    <lineage>
        <taxon>Bacteria</taxon>
        <taxon>Pseudomonadati</taxon>
        <taxon>Pseudomonadota</taxon>
        <taxon>Alphaproteobacteria</taxon>
        <taxon>Hyphomicrobiales</taxon>
        <taxon>Devosiaceae</taxon>
        <taxon>Devosia</taxon>
    </lineage>
</organism>
<dbReference type="EMBL" id="CP119312">
    <property type="protein sequence ID" value="WEK04462.1"/>
    <property type="molecule type" value="Genomic_DNA"/>
</dbReference>
<keyword evidence="3" id="KW-0328">Glycosyltransferase</keyword>
<dbReference type="GO" id="GO:0071555">
    <property type="term" value="P:cell wall organization"/>
    <property type="evidence" value="ECO:0007669"/>
    <property type="project" value="UniProtKB-KW"/>
</dbReference>
<gene>
    <name evidence="12" type="ORF">P0Y65_20175</name>
</gene>
<evidence type="ECO:0000256" key="6">
    <source>
        <dbReference type="ARBA" id="ARBA00022960"/>
    </source>
</evidence>
<name>A0AAJ6AZT0_9HYPH</name>
<evidence type="ECO:0000313" key="12">
    <source>
        <dbReference type="EMBL" id="WEK04462.1"/>
    </source>
</evidence>
<keyword evidence="5" id="KW-0812">Transmembrane</keyword>
<feature type="domain" description="Glycosyl transferase family 51" evidence="11">
    <location>
        <begin position="34"/>
        <end position="184"/>
    </location>
</feature>
<dbReference type="GO" id="GO:0009274">
    <property type="term" value="C:peptidoglycan-based cell wall"/>
    <property type="evidence" value="ECO:0007669"/>
    <property type="project" value="InterPro"/>
</dbReference>
<keyword evidence="10" id="KW-0961">Cell wall biogenesis/degradation</keyword>
<evidence type="ECO:0000256" key="5">
    <source>
        <dbReference type="ARBA" id="ARBA00022692"/>
    </source>
</evidence>
<dbReference type="GO" id="GO:0008360">
    <property type="term" value="P:regulation of cell shape"/>
    <property type="evidence" value="ECO:0007669"/>
    <property type="project" value="UniProtKB-KW"/>
</dbReference>
<evidence type="ECO:0000256" key="10">
    <source>
        <dbReference type="ARBA" id="ARBA00023316"/>
    </source>
</evidence>
<protein>
    <submittedName>
        <fullName evidence="12">Transglycosylase domain-containing protein</fullName>
    </submittedName>
</protein>
<dbReference type="PANTHER" id="PTHR30400">
    <property type="entry name" value="MONOFUNCTIONAL BIOSYNTHETIC PEPTIDOGLYCAN TRANSGLYCOSYLASE"/>
    <property type="match status" value="1"/>
</dbReference>
<sequence>MAALVAIPALLTPVYLVVDPVSVPMLERYLTGRPVVREWRDIGDISDRLKASLILSEDGQFCRHWGVDFGALREEVERYMEGEDARGASTITMQVSRNLFLWNSPSVIRKALEVPLALYVDLVLPKRRIMEIYLNIAEWGPEGQFGVGAGAQRAFGVEPQNLDWYRATMLVTALPNPMLRQPGRPSQGMLRIAGIIEGRVIEYGQRAECVGENGRLSL</sequence>
<evidence type="ECO:0000256" key="4">
    <source>
        <dbReference type="ARBA" id="ARBA00022679"/>
    </source>
</evidence>
<keyword evidence="8" id="KW-1133">Transmembrane helix</keyword>
<dbReference type="GO" id="GO:0016763">
    <property type="term" value="F:pentosyltransferase activity"/>
    <property type="evidence" value="ECO:0007669"/>
    <property type="project" value="InterPro"/>
</dbReference>